<sequence>MGYKAVAKYVRISPFKARVVADLVRRKPYPEAIAILNNLPNKGAGLIRKVIQSAAANALSNNRSMDEGMLYVSELYIDEGPRLKRLWVRGRGRADMLLKRMSHITAVVDRIDQVGE</sequence>
<dbReference type="RefSeq" id="WP_076487471.1">
    <property type="nucleotide sequence ID" value="NZ_FTMS01000001.1"/>
</dbReference>
<dbReference type="Proteomes" id="UP000186400">
    <property type="component" value="Unassembled WGS sequence"/>
</dbReference>
<evidence type="ECO:0000256" key="5">
    <source>
        <dbReference type="ARBA" id="ARBA00023274"/>
    </source>
</evidence>
<evidence type="ECO:0000256" key="1">
    <source>
        <dbReference type="ARBA" id="ARBA00009451"/>
    </source>
</evidence>
<evidence type="ECO:0000313" key="11">
    <source>
        <dbReference type="EMBL" id="SIP91426.1"/>
    </source>
</evidence>
<evidence type="ECO:0000256" key="10">
    <source>
        <dbReference type="RuleBase" id="RU004008"/>
    </source>
</evidence>
<dbReference type="EMBL" id="FTMS01000001">
    <property type="protein sequence ID" value="SIP91426.1"/>
    <property type="molecule type" value="Genomic_DNA"/>
</dbReference>
<evidence type="ECO:0000256" key="6">
    <source>
        <dbReference type="ARBA" id="ARBA00035207"/>
    </source>
</evidence>
<evidence type="ECO:0000256" key="8">
    <source>
        <dbReference type="RuleBase" id="RU004005"/>
    </source>
</evidence>
<evidence type="ECO:0000256" key="2">
    <source>
        <dbReference type="ARBA" id="ARBA00022730"/>
    </source>
</evidence>
<keyword evidence="2 7" id="KW-0699">rRNA-binding</keyword>
<dbReference type="GO" id="GO:0003735">
    <property type="term" value="F:structural constituent of ribosome"/>
    <property type="evidence" value="ECO:0007669"/>
    <property type="project" value="InterPro"/>
</dbReference>
<dbReference type="HAMAP" id="MF_01331_B">
    <property type="entry name" value="Ribosomal_uL22_B"/>
    <property type="match status" value="1"/>
</dbReference>
<dbReference type="PANTHER" id="PTHR13501">
    <property type="entry name" value="CHLOROPLAST 50S RIBOSOMAL PROTEIN L22-RELATED"/>
    <property type="match status" value="1"/>
</dbReference>
<dbReference type="CDD" id="cd00336">
    <property type="entry name" value="Ribosomal_L22"/>
    <property type="match status" value="1"/>
</dbReference>
<name>A0A1N6NHH0_9SPIO</name>
<dbReference type="InterPro" id="IPR005727">
    <property type="entry name" value="Ribosomal_uL22_bac/chlpt-type"/>
</dbReference>
<dbReference type="SUPFAM" id="SSF54843">
    <property type="entry name" value="Ribosomal protein L22"/>
    <property type="match status" value="1"/>
</dbReference>
<dbReference type="Pfam" id="PF00237">
    <property type="entry name" value="Ribosomal_L22"/>
    <property type="match status" value="1"/>
</dbReference>
<keyword evidence="4 7" id="KW-0689">Ribosomal protein</keyword>
<dbReference type="Gene3D" id="3.90.470.10">
    <property type="entry name" value="Ribosomal protein L22/L17"/>
    <property type="match status" value="1"/>
</dbReference>
<comment type="function">
    <text evidence="7 10">This protein binds specifically to 23S rRNA; its binding is stimulated by other ribosomal proteins, e.g., L4, L17, and L20. It is important during the early stages of 50S assembly. It makes multiple contacts with different domains of the 23S rRNA in the assembled 50S subunit and ribosome.</text>
</comment>
<dbReference type="InterPro" id="IPR047867">
    <property type="entry name" value="Ribosomal_uL22_bac/org-type"/>
</dbReference>
<keyword evidence="5 7" id="KW-0687">Ribonucleoprotein</keyword>
<evidence type="ECO:0000256" key="4">
    <source>
        <dbReference type="ARBA" id="ARBA00022980"/>
    </source>
</evidence>
<dbReference type="GO" id="GO:0019843">
    <property type="term" value="F:rRNA binding"/>
    <property type="evidence" value="ECO:0007669"/>
    <property type="project" value="UniProtKB-UniRule"/>
</dbReference>
<gene>
    <name evidence="7" type="primary">rplV</name>
    <name evidence="11" type="ORF">SAMN05920897_101257</name>
</gene>
<dbReference type="OrthoDB" id="9805969at2"/>
<organism evidence="11 12">
    <name type="scientific">Alkalispirochaeta americana</name>
    <dbReference type="NCBI Taxonomy" id="159291"/>
    <lineage>
        <taxon>Bacteria</taxon>
        <taxon>Pseudomonadati</taxon>
        <taxon>Spirochaetota</taxon>
        <taxon>Spirochaetia</taxon>
        <taxon>Spirochaetales</taxon>
        <taxon>Spirochaetaceae</taxon>
        <taxon>Alkalispirochaeta</taxon>
    </lineage>
</organism>
<dbReference type="PANTHER" id="PTHR13501:SF8">
    <property type="entry name" value="LARGE RIBOSOMAL SUBUNIT PROTEIN UL22M"/>
    <property type="match status" value="1"/>
</dbReference>
<comment type="function">
    <text evidence="7">The globular domain of the protein is located near the polypeptide exit tunnel on the outside of the subunit, while an extended beta-hairpin is found that lines the wall of the exit tunnel in the center of the 70S ribosome.</text>
</comment>
<evidence type="ECO:0000256" key="3">
    <source>
        <dbReference type="ARBA" id="ARBA00022884"/>
    </source>
</evidence>
<protein>
    <recommendedName>
        <fullName evidence="6 7">Large ribosomal subunit protein uL22</fullName>
    </recommendedName>
</protein>
<dbReference type="STRING" id="159291.SAMN05920897_101257"/>
<dbReference type="GO" id="GO:0006412">
    <property type="term" value="P:translation"/>
    <property type="evidence" value="ECO:0007669"/>
    <property type="project" value="UniProtKB-UniRule"/>
</dbReference>
<proteinExistence type="inferred from homology"/>
<dbReference type="NCBIfam" id="TIGR01044">
    <property type="entry name" value="rplV_bact"/>
    <property type="match status" value="1"/>
</dbReference>
<comment type="subunit">
    <text evidence="7 9">Part of the 50S ribosomal subunit.</text>
</comment>
<keyword evidence="3 7" id="KW-0694">RNA-binding</keyword>
<dbReference type="AlphaFoldDB" id="A0A1N6NHH0"/>
<comment type="similarity">
    <text evidence="1 7 8">Belongs to the universal ribosomal protein uL22 family.</text>
</comment>
<dbReference type="InterPro" id="IPR001063">
    <property type="entry name" value="Ribosomal_uL22"/>
</dbReference>
<evidence type="ECO:0000313" key="12">
    <source>
        <dbReference type="Proteomes" id="UP000186400"/>
    </source>
</evidence>
<dbReference type="InterPro" id="IPR036394">
    <property type="entry name" value="Ribosomal_uL22_sf"/>
</dbReference>
<accession>A0A1N6NHH0</accession>
<evidence type="ECO:0000256" key="7">
    <source>
        <dbReference type="HAMAP-Rule" id="MF_01331"/>
    </source>
</evidence>
<evidence type="ECO:0000256" key="9">
    <source>
        <dbReference type="RuleBase" id="RU004006"/>
    </source>
</evidence>
<dbReference type="GO" id="GO:0022625">
    <property type="term" value="C:cytosolic large ribosomal subunit"/>
    <property type="evidence" value="ECO:0007669"/>
    <property type="project" value="TreeGrafter"/>
</dbReference>
<reference evidence="11 12" key="1">
    <citation type="submission" date="2017-01" db="EMBL/GenBank/DDBJ databases">
        <authorList>
            <person name="Mah S.A."/>
            <person name="Swanson W.J."/>
            <person name="Moy G.W."/>
            <person name="Vacquier V.D."/>
        </authorList>
    </citation>
    <scope>NUCLEOTIDE SEQUENCE [LARGE SCALE GENOMIC DNA]</scope>
    <source>
        <strain evidence="11 12">ASpG1</strain>
    </source>
</reference>
<keyword evidence="12" id="KW-1185">Reference proteome</keyword>